<proteinExistence type="predicted"/>
<keyword evidence="2" id="KW-0808">Transferase</keyword>
<feature type="domain" description="Methyltransferase type 11" evidence="1">
    <location>
        <begin position="55"/>
        <end position="147"/>
    </location>
</feature>
<accession>A0A1R4HEN8</accession>
<protein>
    <submittedName>
        <fullName evidence="2">Methyltransferase type 11</fullName>
    </submittedName>
</protein>
<dbReference type="Proteomes" id="UP000195667">
    <property type="component" value="Unassembled WGS sequence"/>
</dbReference>
<gene>
    <name evidence="2" type="ORF">CRENPOLYSF1_580001</name>
</gene>
<reference evidence="3" key="1">
    <citation type="submission" date="2017-02" db="EMBL/GenBank/DDBJ databases">
        <authorList>
            <person name="Daims H."/>
        </authorList>
    </citation>
    <scope>NUCLEOTIDE SEQUENCE [LARGE SCALE GENOMIC DNA]</scope>
</reference>
<sequence>MIANTAELNTIETLTLSHYNQNADAFWQGTKDHDVSQNYAAFLAPLPNNKQLDILDFGCGPGRDVAYFKTRGHRPVGLDGSEVFCTMARVYTGCPILHQTFLSLSLAQHAFDGVFANASLFHVPSTELPRVLLDLHTALRPEGILFISNPRGNGEGWSGQRYGHYLQLETSRLFLQTAGFTVLNHYYRPAGKPLAEQPWLAIVARKSSALTGCD</sequence>
<dbReference type="RefSeq" id="WP_087144429.1">
    <property type="nucleotide sequence ID" value="NZ_FUKI01000135.1"/>
</dbReference>
<dbReference type="GO" id="GO:0032259">
    <property type="term" value="P:methylation"/>
    <property type="evidence" value="ECO:0007669"/>
    <property type="project" value="UniProtKB-KW"/>
</dbReference>
<dbReference type="PANTHER" id="PTHR43861:SF1">
    <property type="entry name" value="TRANS-ACONITATE 2-METHYLTRANSFERASE"/>
    <property type="match status" value="1"/>
</dbReference>
<dbReference type="SUPFAM" id="SSF53335">
    <property type="entry name" value="S-adenosyl-L-methionine-dependent methyltransferases"/>
    <property type="match status" value="1"/>
</dbReference>
<dbReference type="InterPro" id="IPR013216">
    <property type="entry name" value="Methyltransf_11"/>
</dbReference>
<keyword evidence="3" id="KW-1185">Reference proteome</keyword>
<dbReference type="GO" id="GO:0008757">
    <property type="term" value="F:S-adenosylmethionine-dependent methyltransferase activity"/>
    <property type="evidence" value="ECO:0007669"/>
    <property type="project" value="InterPro"/>
</dbReference>
<evidence type="ECO:0000259" key="1">
    <source>
        <dbReference type="Pfam" id="PF08241"/>
    </source>
</evidence>
<dbReference type="Pfam" id="PF08241">
    <property type="entry name" value="Methyltransf_11"/>
    <property type="match status" value="1"/>
</dbReference>
<dbReference type="OrthoDB" id="9804312at2"/>
<evidence type="ECO:0000313" key="2">
    <source>
        <dbReference type="EMBL" id="SJM94683.1"/>
    </source>
</evidence>
<organism evidence="2 3">
    <name type="scientific">Crenothrix polyspora</name>
    <dbReference type="NCBI Taxonomy" id="360316"/>
    <lineage>
        <taxon>Bacteria</taxon>
        <taxon>Pseudomonadati</taxon>
        <taxon>Pseudomonadota</taxon>
        <taxon>Gammaproteobacteria</taxon>
        <taxon>Methylococcales</taxon>
        <taxon>Crenotrichaceae</taxon>
        <taxon>Crenothrix</taxon>
    </lineage>
</organism>
<keyword evidence="2" id="KW-0489">Methyltransferase</keyword>
<evidence type="ECO:0000313" key="3">
    <source>
        <dbReference type="Proteomes" id="UP000195667"/>
    </source>
</evidence>
<dbReference type="Gene3D" id="3.40.50.150">
    <property type="entry name" value="Vaccinia Virus protein VP39"/>
    <property type="match status" value="1"/>
</dbReference>
<dbReference type="InterPro" id="IPR029063">
    <property type="entry name" value="SAM-dependent_MTases_sf"/>
</dbReference>
<dbReference type="PANTHER" id="PTHR43861">
    <property type="entry name" value="TRANS-ACONITATE 2-METHYLTRANSFERASE-RELATED"/>
    <property type="match status" value="1"/>
</dbReference>
<dbReference type="CDD" id="cd02440">
    <property type="entry name" value="AdoMet_MTases"/>
    <property type="match status" value="1"/>
</dbReference>
<name>A0A1R4HEN8_9GAMM</name>
<dbReference type="AlphaFoldDB" id="A0A1R4HEN8"/>
<dbReference type="EMBL" id="FUKI01000135">
    <property type="protein sequence ID" value="SJM94683.1"/>
    <property type="molecule type" value="Genomic_DNA"/>
</dbReference>